<organism evidence="1 2">
    <name type="scientific">Helianthus annuus</name>
    <name type="common">Common sunflower</name>
    <dbReference type="NCBI Taxonomy" id="4232"/>
    <lineage>
        <taxon>Eukaryota</taxon>
        <taxon>Viridiplantae</taxon>
        <taxon>Streptophyta</taxon>
        <taxon>Embryophyta</taxon>
        <taxon>Tracheophyta</taxon>
        <taxon>Spermatophyta</taxon>
        <taxon>Magnoliopsida</taxon>
        <taxon>eudicotyledons</taxon>
        <taxon>Gunneridae</taxon>
        <taxon>Pentapetalae</taxon>
        <taxon>asterids</taxon>
        <taxon>campanulids</taxon>
        <taxon>Asterales</taxon>
        <taxon>Asteraceae</taxon>
        <taxon>Asteroideae</taxon>
        <taxon>Heliantheae alliance</taxon>
        <taxon>Heliantheae</taxon>
        <taxon>Helianthus</taxon>
    </lineage>
</organism>
<comment type="caution">
    <text evidence="1">The sequence shown here is derived from an EMBL/GenBank/DDBJ whole genome shotgun (WGS) entry which is preliminary data.</text>
</comment>
<dbReference type="EMBL" id="MNCJ02000331">
    <property type="protein sequence ID" value="KAF5760890.1"/>
    <property type="molecule type" value="Genomic_DNA"/>
</dbReference>
<reference evidence="1" key="2">
    <citation type="submission" date="2020-06" db="EMBL/GenBank/DDBJ databases">
        <title>Helianthus annuus Genome sequencing and assembly Release 2.</title>
        <authorList>
            <person name="Gouzy J."/>
            <person name="Langlade N."/>
            <person name="Munos S."/>
        </authorList>
    </citation>
    <scope>NUCLEOTIDE SEQUENCE</scope>
    <source>
        <tissue evidence="1">Leaves</tissue>
    </source>
</reference>
<name>A0A9K3DSI9_HELAN</name>
<proteinExistence type="predicted"/>
<keyword evidence="2" id="KW-1185">Reference proteome</keyword>
<dbReference type="Gramene" id="mRNA:HanXRQr2_Chr16g0758731">
    <property type="protein sequence ID" value="CDS:HanXRQr2_Chr16g0758731.1"/>
    <property type="gene ID" value="HanXRQr2_Chr16g0758731"/>
</dbReference>
<dbReference type="AlphaFoldDB" id="A0A9K3DSI9"/>
<evidence type="ECO:0000313" key="1">
    <source>
        <dbReference type="EMBL" id="KAF5760890.1"/>
    </source>
</evidence>
<evidence type="ECO:0000313" key="2">
    <source>
        <dbReference type="Proteomes" id="UP000215914"/>
    </source>
</evidence>
<accession>A0A9K3DSI9</accession>
<gene>
    <name evidence="1" type="ORF">HanXRQr2_Chr16g0758731</name>
</gene>
<sequence length="54" mass="6072">MHTHNCVCSFAHLLSAQMLYNSKDEICITCICEPMRIITVEGVTTNKPSHHVTI</sequence>
<dbReference type="Proteomes" id="UP000215914">
    <property type="component" value="Unassembled WGS sequence"/>
</dbReference>
<protein>
    <submittedName>
        <fullName evidence="1">Uncharacterized protein</fullName>
    </submittedName>
</protein>
<reference evidence="1" key="1">
    <citation type="journal article" date="2017" name="Nature">
        <title>The sunflower genome provides insights into oil metabolism, flowering and Asterid evolution.</title>
        <authorList>
            <person name="Badouin H."/>
            <person name="Gouzy J."/>
            <person name="Grassa C.J."/>
            <person name="Murat F."/>
            <person name="Staton S.E."/>
            <person name="Cottret L."/>
            <person name="Lelandais-Briere C."/>
            <person name="Owens G.L."/>
            <person name="Carrere S."/>
            <person name="Mayjonade B."/>
            <person name="Legrand L."/>
            <person name="Gill N."/>
            <person name="Kane N.C."/>
            <person name="Bowers J.E."/>
            <person name="Hubner S."/>
            <person name="Bellec A."/>
            <person name="Berard A."/>
            <person name="Berges H."/>
            <person name="Blanchet N."/>
            <person name="Boniface M.C."/>
            <person name="Brunel D."/>
            <person name="Catrice O."/>
            <person name="Chaidir N."/>
            <person name="Claudel C."/>
            <person name="Donnadieu C."/>
            <person name="Faraut T."/>
            <person name="Fievet G."/>
            <person name="Helmstetter N."/>
            <person name="King M."/>
            <person name="Knapp S.J."/>
            <person name="Lai Z."/>
            <person name="Le Paslier M.C."/>
            <person name="Lippi Y."/>
            <person name="Lorenzon L."/>
            <person name="Mandel J.R."/>
            <person name="Marage G."/>
            <person name="Marchand G."/>
            <person name="Marquand E."/>
            <person name="Bret-Mestries E."/>
            <person name="Morien E."/>
            <person name="Nambeesan S."/>
            <person name="Nguyen T."/>
            <person name="Pegot-Espagnet P."/>
            <person name="Pouilly N."/>
            <person name="Raftis F."/>
            <person name="Sallet E."/>
            <person name="Schiex T."/>
            <person name="Thomas J."/>
            <person name="Vandecasteele C."/>
            <person name="Vares D."/>
            <person name="Vear F."/>
            <person name="Vautrin S."/>
            <person name="Crespi M."/>
            <person name="Mangin B."/>
            <person name="Burke J.M."/>
            <person name="Salse J."/>
            <person name="Munos S."/>
            <person name="Vincourt P."/>
            <person name="Rieseberg L.H."/>
            <person name="Langlade N.B."/>
        </authorList>
    </citation>
    <scope>NUCLEOTIDE SEQUENCE</scope>
    <source>
        <tissue evidence="1">Leaves</tissue>
    </source>
</reference>